<name>A0ABX1MVI8_9RHOO</name>
<accession>A0ABX1MVI8</accession>
<evidence type="ECO:0000313" key="2">
    <source>
        <dbReference type="Proteomes" id="UP000601990"/>
    </source>
</evidence>
<protein>
    <submittedName>
        <fullName evidence="1">DUF3014 domain-containing protein</fullName>
    </submittedName>
</protein>
<sequence>MNATKSWGLVAVVALAAVAGYFALRGADPQPDPLVGVEEPSAPAPITAEPSIQYPIEAVVDPAAEVPDAGPLPALDESDAAVSASLDSLLAGGARPDLLLLQDVIRRVVVTVDNLPRERFARRLSPVKSVEGGLLVSGAGGELVISEDNRARYAPYVALVEAVDIRYLASLYARFYPLFQQAYQELGYPQGYFNDRLVAVLDHLLATPEPAGPLRVVQPKVLYQFADPELERLSAGQKILVRMGPDNAARVKARLRELRRRVAGGVSAP</sequence>
<reference evidence="1" key="1">
    <citation type="submission" date="2019-12" db="EMBL/GenBank/DDBJ databases">
        <title>Comparative genomics gives insights into the taxonomy of the Azoarcus-Aromatoleum group and reveals separate origins of nif in the plant-associated Azoarcus and non-plant-associated Aromatoleum sub-groups.</title>
        <authorList>
            <person name="Lafos M."/>
            <person name="Maluk M."/>
            <person name="Batista M."/>
            <person name="Junghare M."/>
            <person name="Carmona M."/>
            <person name="Faoro H."/>
            <person name="Cruz L.M."/>
            <person name="Battistoni F."/>
            <person name="De Souza E."/>
            <person name="Pedrosa F."/>
            <person name="Chen W.-M."/>
            <person name="Poole P.S."/>
            <person name="Dixon R.A."/>
            <person name="James E.K."/>
        </authorList>
    </citation>
    <scope>NUCLEOTIDE SEQUENCE</scope>
    <source>
        <strain evidence="1">U120</strain>
    </source>
</reference>
<dbReference type="InterPro" id="IPR021382">
    <property type="entry name" value="DUF3014"/>
</dbReference>
<gene>
    <name evidence="1" type="ORF">GO608_00295</name>
</gene>
<dbReference type="Pfam" id="PF11219">
    <property type="entry name" value="DUF3014"/>
    <property type="match status" value="1"/>
</dbReference>
<dbReference type="RefSeq" id="WP_169197132.1">
    <property type="nucleotide sequence ID" value="NZ_WTVH02000008.1"/>
</dbReference>
<evidence type="ECO:0000313" key="1">
    <source>
        <dbReference type="EMBL" id="NMF91773.1"/>
    </source>
</evidence>
<proteinExistence type="predicted"/>
<dbReference type="EMBL" id="WTVH01000001">
    <property type="protein sequence ID" value="NMF91773.1"/>
    <property type="molecule type" value="Genomic_DNA"/>
</dbReference>
<dbReference type="Proteomes" id="UP000601990">
    <property type="component" value="Unassembled WGS sequence"/>
</dbReference>
<keyword evidence="2" id="KW-1185">Reference proteome</keyword>
<comment type="caution">
    <text evidence="1">The sequence shown here is derived from an EMBL/GenBank/DDBJ whole genome shotgun (WGS) entry which is preliminary data.</text>
</comment>
<organism evidence="1 2">
    <name type="scientific">Aromatoleum buckelii</name>
    <dbReference type="NCBI Taxonomy" id="200254"/>
    <lineage>
        <taxon>Bacteria</taxon>
        <taxon>Pseudomonadati</taxon>
        <taxon>Pseudomonadota</taxon>
        <taxon>Betaproteobacteria</taxon>
        <taxon>Rhodocyclales</taxon>
        <taxon>Rhodocyclaceae</taxon>
        <taxon>Aromatoleum</taxon>
    </lineage>
</organism>